<dbReference type="Gene3D" id="3.40.1700.10">
    <property type="entry name" value="DNA integrity scanning protein, DisA, N-terminal domain"/>
    <property type="match status" value="1"/>
</dbReference>
<keyword evidence="2" id="KW-0808">Transferase</keyword>
<dbReference type="GO" id="GO:0005524">
    <property type="term" value="F:ATP binding"/>
    <property type="evidence" value="ECO:0007669"/>
    <property type="project" value="UniProtKB-KW"/>
</dbReference>
<dbReference type="InterPro" id="IPR010994">
    <property type="entry name" value="RuvA_2-like"/>
</dbReference>
<accession>A0A7Z0PDR4</accession>
<keyword evidence="8" id="KW-1185">Reference proteome</keyword>
<dbReference type="Gene3D" id="1.20.1260.110">
    <property type="entry name" value="DNA integrity scanning linker region"/>
    <property type="match status" value="1"/>
</dbReference>
<proteinExistence type="predicted"/>
<reference evidence="7 8" key="1">
    <citation type="submission" date="2020-05" db="EMBL/GenBank/DDBJ databases">
        <title>Streptobacillus felis strain LHL191014123.</title>
        <authorList>
            <person name="Fawzy A."/>
            <person name="Rau J."/>
            <person name="Risse K."/>
            <person name="Schauerte N."/>
            <person name="Geiger C."/>
            <person name="Blom J."/>
            <person name="Imirzalioglu C."/>
            <person name="Falgenhauer J."/>
            <person name="Bach A."/>
            <person name="Herden C."/>
            <person name="Eisenberg T."/>
        </authorList>
    </citation>
    <scope>NUCLEOTIDE SEQUENCE [LARGE SCALE GENOMIC DNA]</scope>
    <source>
        <strain evidence="7 8">LHL191014123</strain>
    </source>
</reference>
<evidence type="ECO:0000256" key="3">
    <source>
        <dbReference type="ARBA" id="ARBA00022695"/>
    </source>
</evidence>
<dbReference type="InterPro" id="IPR050338">
    <property type="entry name" value="DisA"/>
</dbReference>
<feature type="domain" description="DAC" evidence="6">
    <location>
        <begin position="7"/>
        <end position="147"/>
    </location>
</feature>
<dbReference type="SUPFAM" id="SSF47781">
    <property type="entry name" value="RuvA domain 2-like"/>
    <property type="match status" value="1"/>
</dbReference>
<dbReference type="InterPro" id="IPR003390">
    <property type="entry name" value="DNA_integrity_scan_DisA_N"/>
</dbReference>
<keyword evidence="5" id="KW-0067">ATP-binding</keyword>
<dbReference type="EMBL" id="JABMKT010000002">
    <property type="protein sequence ID" value="NYV27384.1"/>
    <property type="molecule type" value="Genomic_DNA"/>
</dbReference>
<keyword evidence="3" id="KW-0548">Nucleotidyltransferase</keyword>
<dbReference type="PROSITE" id="PS51794">
    <property type="entry name" value="DAC"/>
    <property type="match status" value="1"/>
</dbReference>
<dbReference type="GO" id="GO:0004016">
    <property type="term" value="F:adenylate cyclase activity"/>
    <property type="evidence" value="ECO:0007669"/>
    <property type="project" value="TreeGrafter"/>
</dbReference>
<evidence type="ECO:0000259" key="6">
    <source>
        <dbReference type="PROSITE" id="PS51794"/>
    </source>
</evidence>
<evidence type="ECO:0000256" key="2">
    <source>
        <dbReference type="ARBA" id="ARBA00022679"/>
    </source>
</evidence>
<dbReference type="InterPro" id="IPR036888">
    <property type="entry name" value="DNA_integrity_DisA_N_sf"/>
</dbReference>
<dbReference type="Pfam" id="PF02457">
    <property type="entry name" value="DAC"/>
    <property type="match status" value="1"/>
</dbReference>
<dbReference type="GO" id="GO:0106408">
    <property type="term" value="F:diadenylate cyclase activity"/>
    <property type="evidence" value="ECO:0007669"/>
    <property type="project" value="UniProtKB-EC"/>
</dbReference>
<name>A0A7Z0PDR4_9FUSO</name>
<dbReference type="PANTHER" id="PTHR34185:SF3">
    <property type="entry name" value="DNA INTEGRITY SCANNING PROTEIN DISA"/>
    <property type="match status" value="1"/>
</dbReference>
<dbReference type="InterPro" id="IPR038331">
    <property type="entry name" value="DisA_sf"/>
</dbReference>
<evidence type="ECO:0000256" key="1">
    <source>
        <dbReference type="ARBA" id="ARBA00000877"/>
    </source>
</evidence>
<dbReference type="PANTHER" id="PTHR34185">
    <property type="entry name" value="DIADENYLATE CYCLASE"/>
    <property type="match status" value="1"/>
</dbReference>
<evidence type="ECO:0000256" key="5">
    <source>
        <dbReference type="ARBA" id="ARBA00022840"/>
    </source>
</evidence>
<keyword evidence="4" id="KW-0547">Nucleotide-binding</keyword>
<dbReference type="NCBIfam" id="NF010009">
    <property type="entry name" value="PRK13482.1"/>
    <property type="match status" value="1"/>
</dbReference>
<organism evidence="7 8">
    <name type="scientific">Streptobacillus felis</name>
    <dbReference type="NCBI Taxonomy" id="1384509"/>
    <lineage>
        <taxon>Bacteria</taxon>
        <taxon>Fusobacteriati</taxon>
        <taxon>Fusobacteriota</taxon>
        <taxon>Fusobacteriia</taxon>
        <taxon>Fusobacteriales</taxon>
        <taxon>Leptotrichiaceae</taxon>
        <taxon>Streptobacillus</taxon>
    </lineage>
</organism>
<evidence type="ECO:0000313" key="8">
    <source>
        <dbReference type="Proteomes" id="UP000526184"/>
    </source>
</evidence>
<comment type="catalytic activity">
    <reaction evidence="1">
        <text>2 ATP = 3',3'-c-di-AMP + 2 diphosphate</text>
        <dbReference type="Rhea" id="RHEA:35655"/>
        <dbReference type="ChEBI" id="CHEBI:30616"/>
        <dbReference type="ChEBI" id="CHEBI:33019"/>
        <dbReference type="ChEBI" id="CHEBI:71500"/>
        <dbReference type="EC" id="2.7.7.85"/>
    </reaction>
</comment>
<dbReference type="Proteomes" id="UP000526184">
    <property type="component" value="Unassembled WGS sequence"/>
</dbReference>
<dbReference type="Gene3D" id="1.10.150.20">
    <property type="entry name" value="5' to 3' exonuclease, C-terminal subdomain"/>
    <property type="match status" value="1"/>
</dbReference>
<dbReference type="InterPro" id="IPR018906">
    <property type="entry name" value="DNA_integrity_scan_DisA_link"/>
</dbReference>
<dbReference type="RefSeq" id="WP_180135310.1">
    <property type="nucleotide sequence ID" value="NZ_JABMKT010000002.1"/>
</dbReference>
<evidence type="ECO:0000256" key="4">
    <source>
        <dbReference type="ARBA" id="ARBA00022741"/>
    </source>
</evidence>
<evidence type="ECO:0000313" key="7">
    <source>
        <dbReference type="EMBL" id="NYV27384.1"/>
    </source>
</evidence>
<dbReference type="AlphaFoldDB" id="A0A7Z0PDR4"/>
<sequence>MISKENEKVFEQIFKIVAPGQPLRTAIEKIQEASLGGLIILASIDEMKEYIDGGFKLDTSFTPQKVYELAKMDGAVLISEDLKIIHGANIQLQPDKNIETNENGTRHRTADRIAKLTGNIVITISERRKRITVSKGEFKHTLELIGDLLIKSSQAINSLEKYAVSVNKYMEDLTISEFENTVLLEEIITGLRHYYLMFTMDKEVRQYIMELGSEGRLVELQHHEIMANQKNNLIDFIKDYNRKHKSAEKIFVDLMELSKDDIRDDVKLAKVLGYDLKQDLIDENLFPRGYRILNTANKLTKKDVENLVDNFKNLSELLNANYDEIYSIKGMGKFKTERVLRLRERYRHLL</sequence>
<dbReference type="Pfam" id="PF10635">
    <property type="entry name" value="DisA-linker"/>
    <property type="match status" value="1"/>
</dbReference>
<protein>
    <submittedName>
        <fullName evidence="7">DNA integrity scanning protein DisA</fullName>
    </submittedName>
</protein>
<gene>
    <name evidence="7" type="primary">disA</name>
    <name evidence="7" type="ORF">HP397_00900</name>
</gene>
<comment type="caution">
    <text evidence="7">The sequence shown here is derived from an EMBL/GenBank/DDBJ whole genome shotgun (WGS) entry which is preliminary data.</text>
</comment>
<dbReference type="SUPFAM" id="SSF143597">
    <property type="entry name" value="YojJ-like"/>
    <property type="match status" value="1"/>
</dbReference>